<name>A0A7V0LTG9_UNCW3</name>
<comment type="similarity">
    <text evidence="1">Belongs to the peptidase C69 family.</text>
</comment>
<protein>
    <recommendedName>
        <fullName evidence="1">Dipeptidase</fullName>
        <ecNumber evidence="1">3.4.-.-</ecNumber>
    </recommendedName>
</protein>
<dbReference type="PANTHER" id="PTHR12994">
    <property type="entry name" value="SECERNIN"/>
    <property type="match status" value="1"/>
</dbReference>
<keyword evidence="1" id="KW-0645">Protease</keyword>
<dbReference type="Pfam" id="PF03577">
    <property type="entry name" value="Peptidase_C69"/>
    <property type="match status" value="1"/>
</dbReference>
<gene>
    <name evidence="2" type="ORF">ENH14_00695</name>
</gene>
<dbReference type="Gene3D" id="3.60.60.10">
    <property type="entry name" value="Penicillin V Acylase, Chain A"/>
    <property type="match status" value="1"/>
</dbReference>
<dbReference type="EC" id="3.4.-.-" evidence="1"/>
<proteinExistence type="inferred from homology"/>
<keyword evidence="1" id="KW-0224">Dipeptidase</keyword>
<dbReference type="Proteomes" id="UP000886381">
    <property type="component" value="Unassembled WGS sequence"/>
</dbReference>
<dbReference type="GO" id="GO:0070004">
    <property type="term" value="F:cysteine-type exopeptidase activity"/>
    <property type="evidence" value="ECO:0007669"/>
    <property type="project" value="InterPro"/>
</dbReference>
<organism evidence="2">
    <name type="scientific">candidate division WOR-3 bacterium</name>
    <dbReference type="NCBI Taxonomy" id="2052148"/>
    <lineage>
        <taxon>Bacteria</taxon>
        <taxon>Bacteria division WOR-3</taxon>
    </lineage>
</organism>
<dbReference type="EMBL" id="DRDR01000031">
    <property type="protein sequence ID" value="HDL59953.1"/>
    <property type="molecule type" value="Genomic_DNA"/>
</dbReference>
<dbReference type="PANTHER" id="PTHR12994:SF17">
    <property type="entry name" value="LD30995P"/>
    <property type="match status" value="1"/>
</dbReference>
<accession>A0A7V0LTG9</accession>
<evidence type="ECO:0000313" key="2">
    <source>
        <dbReference type="EMBL" id="HDL59953.1"/>
    </source>
</evidence>
<evidence type="ECO:0000256" key="1">
    <source>
        <dbReference type="RuleBase" id="RU364089"/>
    </source>
</evidence>
<reference evidence="2" key="1">
    <citation type="journal article" date="2020" name="mSystems">
        <title>Genome- and Community-Level Interaction Insights into Carbon Utilization and Element Cycling Functions of Hydrothermarchaeota in Hydrothermal Sediment.</title>
        <authorList>
            <person name="Zhou Z."/>
            <person name="Liu Y."/>
            <person name="Xu W."/>
            <person name="Pan J."/>
            <person name="Luo Z.H."/>
            <person name="Li M."/>
        </authorList>
    </citation>
    <scope>NUCLEOTIDE SEQUENCE [LARGE SCALE GENOMIC DNA]</scope>
    <source>
        <strain evidence="2">HyVt-28</strain>
    </source>
</reference>
<sequence length="394" mass="45510">MGMNEYGVAIGNEAVWSKEPYEWDTGLLGMDMLRLALERGKTAYEAMHVIIDLLEKYGQCGSCEYPGEWGKANYHNSFIIADPHEAWVLETAGRYWAAKKITHGVYSISNIYTIENDWDEAHPKLVEHAIEMGWCNSKEDFNFARCYGDYWAKDSPNPGDMQIRRNASLELLKKYYGKITPATMMMIARDHHEGTRVEPRWGAPETFWATVCMHDNPKSGYRTAASMVAHLRANMPPLLRQVYWHSFSVPCVNVFKPFYFHGVKVPANYAKGTSTYSSDSPFWWANRVKLLCDLNYSVLAPVTRSVFDATEEWELKRAHTYEAMALQLIKSGKEKEAVKVLQQFVDENCQRIEKEYKMLNEILPEMIKTVKINYLYLDYLKDWTSKKGVPLPLE</sequence>
<dbReference type="GO" id="GO:0016805">
    <property type="term" value="F:dipeptidase activity"/>
    <property type="evidence" value="ECO:0007669"/>
    <property type="project" value="UniProtKB-KW"/>
</dbReference>
<comment type="catalytic activity">
    <reaction evidence="1">
        <text>an L-aminoacyl-L-amino acid + H2O = 2 an L-alpha-amino acid</text>
        <dbReference type="Rhea" id="RHEA:48940"/>
        <dbReference type="ChEBI" id="CHEBI:15377"/>
        <dbReference type="ChEBI" id="CHEBI:59869"/>
        <dbReference type="ChEBI" id="CHEBI:77460"/>
    </reaction>
</comment>
<dbReference type="InterPro" id="IPR005322">
    <property type="entry name" value="Peptidase_C69"/>
</dbReference>
<dbReference type="GO" id="GO:0006508">
    <property type="term" value="P:proteolysis"/>
    <property type="evidence" value="ECO:0007669"/>
    <property type="project" value="UniProtKB-KW"/>
</dbReference>
<dbReference type="AlphaFoldDB" id="A0A7V0LTG9"/>
<keyword evidence="1" id="KW-0378">Hydrolase</keyword>
<comment type="caution">
    <text evidence="2">The sequence shown here is derived from an EMBL/GenBank/DDBJ whole genome shotgun (WGS) entry which is preliminary data.</text>
</comment>